<reference evidence="1 2" key="1">
    <citation type="submission" date="2019-03" db="EMBL/GenBank/DDBJ databases">
        <authorList>
            <person name="Connerton I.F."/>
            <person name="El-Shibiny A."/>
            <person name="Hooton S."/>
            <person name="Mohamed A."/>
            <person name="Taha O."/>
            <person name="E-Sherif H.M."/>
            <person name="Connerton P.L."/>
        </authorList>
    </citation>
    <scope>NUCLEOTIDE SEQUENCE [LARGE SCALE GENOMIC DNA]</scope>
</reference>
<dbReference type="EMBL" id="MK673511">
    <property type="protein sequence ID" value="QBZ70573.1"/>
    <property type="molecule type" value="Genomic_DNA"/>
</dbReference>
<dbReference type="GeneID" id="55013271"/>
<accession>A0A4D6DW59</accession>
<dbReference type="Proteomes" id="UP000297083">
    <property type="component" value="Segment"/>
</dbReference>
<keyword evidence="2" id="KW-1185">Reference proteome</keyword>
<proteinExistence type="predicted"/>
<protein>
    <submittedName>
        <fullName evidence="1">Uncharacterized protein</fullName>
    </submittedName>
</protein>
<organism evidence="1 2">
    <name type="scientific">Salmonella phage ZCSE2</name>
    <dbReference type="NCBI Taxonomy" id="2562175"/>
    <lineage>
        <taxon>Viruses</taxon>
        <taxon>Duplodnaviria</taxon>
        <taxon>Heunggongvirae</taxon>
        <taxon>Uroviricota</taxon>
        <taxon>Caudoviricetes</taxon>
        <taxon>Loughboroughvirus</taxon>
        <taxon>Loughboroughvirus ZCSE2</taxon>
    </lineage>
</organism>
<evidence type="ECO:0000313" key="2">
    <source>
        <dbReference type="Proteomes" id="UP000297083"/>
    </source>
</evidence>
<name>A0A4D6DW59_9CAUD</name>
<dbReference type="RefSeq" id="YP_009821785.1">
    <property type="nucleotide sequence ID" value="NC_048179.1"/>
</dbReference>
<evidence type="ECO:0000313" key="1">
    <source>
        <dbReference type="EMBL" id="QBZ70573.1"/>
    </source>
</evidence>
<sequence>MTEANILDLPVIEKGKHLEVTVAYDAKCRLRKLRGGFITRNIQATAKFGFYGELDIDSAKYQLEHLLANKYGARRIRWEMFKIVSEVEL</sequence>
<dbReference type="KEGG" id="vg:55013271"/>